<dbReference type="EMBL" id="PDDY01000004">
    <property type="protein sequence ID" value="PEH37381.1"/>
    <property type="molecule type" value="Genomic_DNA"/>
</dbReference>
<keyword evidence="2" id="KW-0175">Coiled coil</keyword>
<dbReference type="Gene3D" id="3.30.479.30">
    <property type="entry name" value="Band 7 domain"/>
    <property type="match status" value="1"/>
</dbReference>
<proteinExistence type="predicted"/>
<reference evidence="6" key="3">
    <citation type="submission" date="2017-09" db="EMBL/GenBank/DDBJ databases">
        <title>FDA dAtabase for Regulatory Grade micrObial Sequences (FDA-ARGOS): Supporting development and validation of Infectious Disease Dx tests.</title>
        <authorList>
            <person name="Minogue T."/>
            <person name="Wolcott M."/>
            <person name="Wasieloski L."/>
            <person name="Aguilar W."/>
            <person name="Moore D."/>
            <person name="Tallon L.J."/>
            <person name="Sadzewicz L."/>
            <person name="Ott S."/>
            <person name="Zhao X."/>
            <person name="Nagaraj S."/>
            <person name="Vavikolanu K."/>
            <person name="Aluvathingal J."/>
            <person name="Nadendla S."/>
            <person name="Sichtig H."/>
        </authorList>
    </citation>
    <scope>NUCLEOTIDE SEQUENCE</scope>
    <source>
        <strain evidence="6">FDAARGOS_390</strain>
    </source>
</reference>
<evidence type="ECO:0000313" key="8">
    <source>
        <dbReference type="Proteomes" id="UP000220629"/>
    </source>
</evidence>
<keyword evidence="3" id="KW-1133">Transmembrane helix</keyword>
<feature type="coiled-coil region" evidence="2">
    <location>
        <begin position="205"/>
        <end position="239"/>
    </location>
</feature>
<dbReference type="InterPro" id="IPR036013">
    <property type="entry name" value="Band_7/SPFH_dom_sf"/>
</dbReference>
<dbReference type="PANTHER" id="PTHR23222:SF0">
    <property type="entry name" value="PROHIBITIN 1"/>
    <property type="match status" value="1"/>
</dbReference>
<dbReference type="InterPro" id="IPR000163">
    <property type="entry name" value="Prohibitin"/>
</dbReference>
<dbReference type="Pfam" id="PF01145">
    <property type="entry name" value="Band_7"/>
    <property type="match status" value="1"/>
</dbReference>
<dbReference type="Proteomes" id="UP000220629">
    <property type="component" value="Unassembled WGS sequence"/>
</dbReference>
<dbReference type="CDD" id="cd03401">
    <property type="entry name" value="SPFH_prohibitin"/>
    <property type="match status" value="1"/>
</dbReference>
<reference evidence="8" key="2">
    <citation type="submission" date="2017-09" db="EMBL/GenBank/DDBJ databases">
        <title>FDA dAtabase for Regulatory Grade micrObial Sequences (FDA-ARGOS): Supporting development and validation of Infectious Disease Dx tests.</title>
        <authorList>
            <person name="Minogue T."/>
            <person name="Wolcott M."/>
            <person name="Wasieloski L."/>
            <person name="Aguilar W."/>
            <person name="Moore D."/>
            <person name="Tallon L."/>
            <person name="Sadzewicz L."/>
            <person name="Ott S."/>
            <person name="Zhao X."/>
            <person name="Nagaraj S."/>
            <person name="Vavikolanu K."/>
            <person name="Aluvathingal J."/>
            <person name="Nadendla S."/>
            <person name="Sichtig H."/>
        </authorList>
    </citation>
    <scope>NUCLEOTIDE SEQUENCE [LARGE SCALE GENOMIC DNA]</scope>
    <source>
        <strain evidence="8">FDAARGOS_390</strain>
    </source>
</reference>
<keyword evidence="3" id="KW-0812">Transmembrane</keyword>
<protein>
    <submittedName>
        <fullName evidence="6">HflC protein</fullName>
    </submittedName>
    <submittedName>
        <fullName evidence="5">SPFH domain / Band 7 family protein</fullName>
    </submittedName>
</protein>
<dbReference type="EMBL" id="JPGG01000015">
    <property type="protein sequence ID" value="KGC17668.1"/>
    <property type="molecule type" value="Genomic_DNA"/>
</dbReference>
<feature type="domain" description="Band 7" evidence="4">
    <location>
        <begin position="51"/>
        <end position="213"/>
    </location>
</feature>
<feature type="transmembrane region" description="Helical" evidence="3">
    <location>
        <begin position="33"/>
        <end position="53"/>
    </location>
</feature>
<dbReference type="SUPFAM" id="SSF117892">
    <property type="entry name" value="Band 7/SPFH domain"/>
    <property type="match status" value="1"/>
</dbReference>
<sequence>MGQIIAIALLAALVSFAVRIVPVIVRAPWQPKPLIWAGAGAVVFVLGILFACFTQVAQSHIGIVTTFGKIQADTLGEGPHLVAPVSQVHEVFVGTDVARVDKAQAASKDLQSVHTDLTMNYRVDPSKARALFAMAPSLEYESAYVQPAMQEVFKAVVSRYTAEELVTKRALVSTDIQNALIAKLTGYGFIVRDINITGFAFSKAFDDAIEAKVTASQKAEQAERDLQRVKYEADQKIAAARGEAEAIAIQATAIKTNGGEEYLRLQAINHWDGKLPVYLAPGAPMPFINAGH</sequence>
<dbReference type="Proteomes" id="UP000029590">
    <property type="component" value="Unassembled WGS sequence"/>
</dbReference>
<name>A0A095FJX5_BURGA</name>
<keyword evidence="3" id="KW-0472">Membrane</keyword>
<dbReference type="PANTHER" id="PTHR23222">
    <property type="entry name" value="PROHIBITIN"/>
    <property type="match status" value="1"/>
</dbReference>
<dbReference type="OrthoDB" id="9812991at2"/>
<reference evidence="5 7" key="1">
    <citation type="submission" date="2014-04" db="EMBL/GenBank/DDBJ databases">
        <authorList>
            <person name="Bishop-Lilly K.A."/>
            <person name="Broomall S.M."/>
            <person name="Chain P.S."/>
            <person name="Chertkov O."/>
            <person name="Coyne S.R."/>
            <person name="Daligault H.E."/>
            <person name="Davenport K.W."/>
            <person name="Erkkila T."/>
            <person name="Frey K.G."/>
            <person name="Gibbons H.S."/>
            <person name="Gu W."/>
            <person name="Jaissle J."/>
            <person name="Johnson S.L."/>
            <person name="Koroleva G.I."/>
            <person name="Ladner J.T."/>
            <person name="Lo C.-C."/>
            <person name="Minogue T.D."/>
            <person name="Munk C."/>
            <person name="Palacios G.F."/>
            <person name="Redden C.L."/>
            <person name="Rosenzweig C.N."/>
            <person name="Scholz M.B."/>
            <person name="Teshima H."/>
            <person name="Xu Y."/>
        </authorList>
    </citation>
    <scope>NUCLEOTIDE SEQUENCE [LARGE SCALE GENOMIC DNA]</scope>
    <source>
        <strain evidence="5">Gladioli</strain>
        <strain evidence="7">gladioli</strain>
    </source>
</reference>
<comment type="caution">
    <text evidence="6">The sequence shown here is derived from an EMBL/GenBank/DDBJ whole genome shotgun (WGS) entry which is preliminary data.</text>
</comment>
<dbReference type="RefSeq" id="WP_052409240.1">
    <property type="nucleotide sequence ID" value="NZ_CADEVY010000003.1"/>
</dbReference>
<organism evidence="6 8">
    <name type="scientific">Burkholderia gladioli</name>
    <name type="common">Pseudomonas marginata</name>
    <name type="synonym">Phytomonas marginata</name>
    <dbReference type="NCBI Taxonomy" id="28095"/>
    <lineage>
        <taxon>Bacteria</taxon>
        <taxon>Pseudomonadati</taxon>
        <taxon>Pseudomonadota</taxon>
        <taxon>Betaproteobacteria</taxon>
        <taxon>Burkholderiales</taxon>
        <taxon>Burkholderiaceae</taxon>
        <taxon>Burkholderia</taxon>
    </lineage>
</organism>
<evidence type="ECO:0000313" key="5">
    <source>
        <dbReference type="EMBL" id="KGC17668.1"/>
    </source>
</evidence>
<evidence type="ECO:0000256" key="1">
    <source>
        <dbReference type="ARBA" id="ARBA00004167"/>
    </source>
</evidence>
<evidence type="ECO:0000313" key="6">
    <source>
        <dbReference type="EMBL" id="PEH37381.1"/>
    </source>
</evidence>
<evidence type="ECO:0000256" key="2">
    <source>
        <dbReference type="SAM" id="Coils"/>
    </source>
</evidence>
<evidence type="ECO:0000259" key="4">
    <source>
        <dbReference type="SMART" id="SM00244"/>
    </source>
</evidence>
<dbReference type="PRINTS" id="PR00679">
    <property type="entry name" value="PROHIBITIN"/>
</dbReference>
<gene>
    <name evidence="6" type="ORF">CRM94_22830</name>
    <name evidence="5" type="ORF">DM48_5140</name>
</gene>
<accession>A0A095FJX5</accession>
<evidence type="ECO:0000313" key="7">
    <source>
        <dbReference type="Proteomes" id="UP000029590"/>
    </source>
</evidence>
<dbReference type="SMART" id="SM00244">
    <property type="entry name" value="PHB"/>
    <property type="match status" value="1"/>
</dbReference>
<dbReference type="KEGG" id="bgo:BM43_504"/>
<dbReference type="GO" id="GO:0016020">
    <property type="term" value="C:membrane"/>
    <property type="evidence" value="ECO:0007669"/>
    <property type="project" value="UniProtKB-SubCell"/>
</dbReference>
<evidence type="ECO:0000256" key="3">
    <source>
        <dbReference type="SAM" id="Phobius"/>
    </source>
</evidence>
<dbReference type="AlphaFoldDB" id="A0A095FJX5"/>
<dbReference type="InterPro" id="IPR001107">
    <property type="entry name" value="Band_7"/>
</dbReference>
<comment type="subcellular location">
    <subcellularLocation>
        <location evidence="1">Membrane</location>
        <topology evidence="1">Single-pass membrane protein</topology>
    </subcellularLocation>
</comment>